<dbReference type="Gene3D" id="2.40.70.10">
    <property type="entry name" value="Acid Proteases"/>
    <property type="match status" value="2"/>
</dbReference>
<keyword evidence="6" id="KW-0378">Hydrolase</keyword>
<name>A0A2U1KJG7_ARTAN</name>
<sequence length="309" mass="34496">MAYGLYYAKVLLGSPPKEFLVQTDTGSDGLWVSCESCSGCSQTNNYYDESVSSISYLISCSDKLCSRAATTCTSDRQAQRSYTLHHSSGTNVLGYYVSDVIRLNLNGTLEAPPNVFFGIKYDINLESVSVNGQTFPINQSILRQGRTKVDSGTTLAYLAKGAFLHLFDVITKAARDFVQPTIRDGFQCYHSNYRSSSLLKLMYHAPVTGGYHQNVWVKVGVTITRFKVSRFTSQDYLGNKVLGVSVLSFKGDKVLQEVSTSSFRFLGIQVLVVLGRQVRFSFVLGFKKSDYLEYKVYQGCRLEVERSKL</sequence>
<dbReference type="EMBL" id="PKPP01017497">
    <property type="protein sequence ID" value="PWA36916.1"/>
    <property type="molecule type" value="Genomic_DNA"/>
</dbReference>
<keyword evidence="11" id="KW-1185">Reference proteome</keyword>
<dbReference type="InterPro" id="IPR032861">
    <property type="entry name" value="TAXi_N"/>
</dbReference>
<evidence type="ECO:0000313" key="10">
    <source>
        <dbReference type="EMBL" id="PWA36916.1"/>
    </source>
</evidence>
<feature type="domain" description="Peptidase A1" evidence="9">
    <location>
        <begin position="6"/>
        <end position="309"/>
    </location>
</feature>
<dbReference type="Pfam" id="PF14543">
    <property type="entry name" value="TAXi_N"/>
    <property type="match status" value="1"/>
</dbReference>
<dbReference type="GO" id="GO:0016020">
    <property type="term" value="C:membrane"/>
    <property type="evidence" value="ECO:0007669"/>
    <property type="project" value="UniProtKB-SubCell"/>
</dbReference>
<dbReference type="OrthoDB" id="2747330at2759"/>
<keyword evidence="8" id="KW-0472">Membrane</keyword>
<evidence type="ECO:0000256" key="6">
    <source>
        <dbReference type="ARBA" id="ARBA00022801"/>
    </source>
</evidence>
<dbReference type="STRING" id="35608.A0A2U1KJG7"/>
<evidence type="ECO:0000256" key="7">
    <source>
        <dbReference type="ARBA" id="ARBA00022989"/>
    </source>
</evidence>
<dbReference type="InterPro" id="IPR021109">
    <property type="entry name" value="Peptidase_aspartic_dom_sf"/>
</dbReference>
<reference evidence="10 11" key="1">
    <citation type="journal article" date="2018" name="Mol. Plant">
        <title>The genome of Artemisia annua provides insight into the evolution of Asteraceae family and artemisinin biosynthesis.</title>
        <authorList>
            <person name="Shen Q."/>
            <person name="Zhang L."/>
            <person name="Liao Z."/>
            <person name="Wang S."/>
            <person name="Yan T."/>
            <person name="Shi P."/>
            <person name="Liu M."/>
            <person name="Fu X."/>
            <person name="Pan Q."/>
            <person name="Wang Y."/>
            <person name="Lv Z."/>
            <person name="Lu X."/>
            <person name="Zhang F."/>
            <person name="Jiang W."/>
            <person name="Ma Y."/>
            <person name="Chen M."/>
            <person name="Hao X."/>
            <person name="Li L."/>
            <person name="Tang Y."/>
            <person name="Lv G."/>
            <person name="Zhou Y."/>
            <person name="Sun X."/>
            <person name="Brodelius P.E."/>
            <person name="Rose J.K.C."/>
            <person name="Tang K."/>
        </authorList>
    </citation>
    <scope>NUCLEOTIDE SEQUENCE [LARGE SCALE GENOMIC DNA]</scope>
    <source>
        <strain evidence="11">cv. Huhao1</strain>
        <tissue evidence="10">Leaf</tissue>
    </source>
</reference>
<dbReference type="SUPFAM" id="SSF50630">
    <property type="entry name" value="Acid proteases"/>
    <property type="match status" value="1"/>
</dbReference>
<keyword evidence="3" id="KW-0645">Protease</keyword>
<dbReference type="InterPro" id="IPR033121">
    <property type="entry name" value="PEPTIDASE_A1"/>
</dbReference>
<proteinExistence type="inferred from homology"/>
<evidence type="ECO:0000256" key="2">
    <source>
        <dbReference type="ARBA" id="ARBA00007447"/>
    </source>
</evidence>
<keyword evidence="5" id="KW-0732">Signal</keyword>
<dbReference type="InterPro" id="IPR001461">
    <property type="entry name" value="Aspartic_peptidase_A1"/>
</dbReference>
<evidence type="ECO:0000256" key="4">
    <source>
        <dbReference type="ARBA" id="ARBA00022692"/>
    </source>
</evidence>
<organism evidence="10 11">
    <name type="scientific">Artemisia annua</name>
    <name type="common">Sweet wormwood</name>
    <dbReference type="NCBI Taxonomy" id="35608"/>
    <lineage>
        <taxon>Eukaryota</taxon>
        <taxon>Viridiplantae</taxon>
        <taxon>Streptophyta</taxon>
        <taxon>Embryophyta</taxon>
        <taxon>Tracheophyta</taxon>
        <taxon>Spermatophyta</taxon>
        <taxon>Magnoliopsida</taxon>
        <taxon>eudicotyledons</taxon>
        <taxon>Gunneridae</taxon>
        <taxon>Pentapetalae</taxon>
        <taxon>asterids</taxon>
        <taxon>campanulids</taxon>
        <taxon>Asterales</taxon>
        <taxon>Asteraceae</taxon>
        <taxon>Asteroideae</taxon>
        <taxon>Anthemideae</taxon>
        <taxon>Artemisiinae</taxon>
        <taxon>Artemisia</taxon>
    </lineage>
</organism>
<accession>A0A2U1KJG7</accession>
<evidence type="ECO:0000256" key="8">
    <source>
        <dbReference type="ARBA" id="ARBA00023136"/>
    </source>
</evidence>
<dbReference type="GO" id="GO:0006508">
    <property type="term" value="P:proteolysis"/>
    <property type="evidence" value="ECO:0007669"/>
    <property type="project" value="UniProtKB-KW"/>
</dbReference>
<evidence type="ECO:0000256" key="3">
    <source>
        <dbReference type="ARBA" id="ARBA00022670"/>
    </source>
</evidence>
<evidence type="ECO:0000313" key="11">
    <source>
        <dbReference type="Proteomes" id="UP000245207"/>
    </source>
</evidence>
<keyword evidence="4" id="KW-0812">Transmembrane</keyword>
<dbReference type="PANTHER" id="PTHR13683">
    <property type="entry name" value="ASPARTYL PROTEASES"/>
    <property type="match status" value="1"/>
</dbReference>
<keyword evidence="7" id="KW-1133">Transmembrane helix</keyword>
<evidence type="ECO:0000256" key="1">
    <source>
        <dbReference type="ARBA" id="ARBA00004370"/>
    </source>
</evidence>
<dbReference type="Proteomes" id="UP000245207">
    <property type="component" value="Unassembled WGS sequence"/>
</dbReference>
<dbReference type="AlphaFoldDB" id="A0A2U1KJG7"/>
<protein>
    <submittedName>
        <fullName evidence="10">Aspartic proteinase-like protein 2</fullName>
    </submittedName>
</protein>
<evidence type="ECO:0000259" key="9">
    <source>
        <dbReference type="PROSITE" id="PS51767"/>
    </source>
</evidence>
<comment type="caution">
    <text evidence="10">The sequence shown here is derived from an EMBL/GenBank/DDBJ whole genome shotgun (WGS) entry which is preliminary data.</text>
</comment>
<dbReference type="PANTHER" id="PTHR13683:SF375">
    <property type="entry name" value="PEPTIDASE A1 DOMAIN-CONTAINING PROTEIN"/>
    <property type="match status" value="1"/>
</dbReference>
<dbReference type="PRINTS" id="PR00792">
    <property type="entry name" value="PEPSIN"/>
</dbReference>
<dbReference type="GO" id="GO:0004190">
    <property type="term" value="F:aspartic-type endopeptidase activity"/>
    <property type="evidence" value="ECO:0007669"/>
    <property type="project" value="InterPro"/>
</dbReference>
<evidence type="ECO:0000256" key="5">
    <source>
        <dbReference type="ARBA" id="ARBA00022729"/>
    </source>
</evidence>
<dbReference type="PROSITE" id="PS51767">
    <property type="entry name" value="PEPTIDASE_A1"/>
    <property type="match status" value="1"/>
</dbReference>
<comment type="similarity">
    <text evidence="2">Belongs to the peptidase A1 family.</text>
</comment>
<gene>
    <name evidence="10" type="ORF">CTI12_AA595390</name>
</gene>
<comment type="subcellular location">
    <subcellularLocation>
        <location evidence="1">Membrane</location>
    </subcellularLocation>
</comment>